<evidence type="ECO:0000313" key="2">
    <source>
        <dbReference type="Proteomes" id="UP000297693"/>
    </source>
</evidence>
<organism evidence="1 2">
    <name type="scientific">Leptospira ognonensis</name>
    <dbReference type="NCBI Taxonomy" id="2484945"/>
    <lineage>
        <taxon>Bacteria</taxon>
        <taxon>Pseudomonadati</taxon>
        <taxon>Spirochaetota</taxon>
        <taxon>Spirochaetia</taxon>
        <taxon>Leptospirales</taxon>
        <taxon>Leptospiraceae</taxon>
        <taxon>Leptospira</taxon>
    </lineage>
</organism>
<dbReference type="Proteomes" id="UP000297693">
    <property type="component" value="Unassembled WGS sequence"/>
</dbReference>
<keyword evidence="2" id="KW-1185">Reference proteome</keyword>
<accession>A0A4R9JWA5</accession>
<gene>
    <name evidence="1" type="ORF">EHQ58_15770</name>
</gene>
<evidence type="ECO:0000313" key="1">
    <source>
        <dbReference type="EMBL" id="TGL56656.1"/>
    </source>
</evidence>
<dbReference type="OrthoDB" id="341467at2"/>
<dbReference type="RefSeq" id="WP_135624874.1">
    <property type="nucleotide sequence ID" value="NZ_RQGD01000045.1"/>
</dbReference>
<name>A0A4R9JWA5_9LEPT</name>
<sequence>MATLDLFKINFKKPALSTEDQLKEEKRSKLKLLMDAAFSRLESVEILNANSKLEDSILIIRLLALDLINLSLFYYGKPLTEVGKDWKVAISSIGNEKLTNLYLKYEAIFSLSAIDLEKEETKIEILEGNLSDLLSDLESYYRILNKTELRTMLSEQKFRWKIQGAVLVALLSLAIGSTGFRKLKYPELGKSKVQVFYLSKSFPSPKEEYSIINEIQIEKKGEWVDYEFVLPKSTDLIEVRIDPVQLPRVRFTTESMKFFDGKGKLIYTHDFVWGEDLLPKDKMSYGTVNEMKLSGKSVPGAWIEMESIGSDPFFHIKLPEIKGVSKIVLKMRHIEANKKFN</sequence>
<proteinExistence type="predicted"/>
<protein>
    <submittedName>
        <fullName evidence="1">Uncharacterized protein</fullName>
    </submittedName>
</protein>
<dbReference type="EMBL" id="RQGD01000045">
    <property type="protein sequence ID" value="TGL56656.1"/>
    <property type="molecule type" value="Genomic_DNA"/>
</dbReference>
<comment type="caution">
    <text evidence="1">The sequence shown here is derived from an EMBL/GenBank/DDBJ whole genome shotgun (WGS) entry which is preliminary data.</text>
</comment>
<dbReference type="AlphaFoldDB" id="A0A4R9JWA5"/>
<reference evidence="1" key="1">
    <citation type="journal article" date="2019" name="PLoS Negl. Trop. Dis.">
        <title>Revisiting the worldwide diversity of Leptospira species in the environment.</title>
        <authorList>
            <person name="Vincent A.T."/>
            <person name="Schiettekatte O."/>
            <person name="Bourhy P."/>
            <person name="Veyrier F.J."/>
            <person name="Picardeau M."/>
        </authorList>
    </citation>
    <scope>NUCLEOTIDE SEQUENCE [LARGE SCALE GENOMIC DNA]</scope>
    <source>
        <strain evidence="1">201702476</strain>
    </source>
</reference>